<dbReference type="KEGG" id="tmn:UCRPA7_3686"/>
<evidence type="ECO:0000313" key="2">
    <source>
        <dbReference type="Proteomes" id="UP000014074"/>
    </source>
</evidence>
<dbReference type="AlphaFoldDB" id="R8BN00"/>
<keyword evidence="2" id="KW-1185">Reference proteome</keyword>
<dbReference type="RefSeq" id="XP_007914407.1">
    <property type="nucleotide sequence ID" value="XM_007916216.1"/>
</dbReference>
<reference evidence="2" key="1">
    <citation type="journal article" date="2013" name="Genome Announc.">
        <title>Draft genome sequence of the ascomycete Phaeoacremonium aleophilum strain UCR-PA7, a causal agent of the esca disease complex in grapevines.</title>
        <authorList>
            <person name="Blanco-Ulate B."/>
            <person name="Rolshausen P."/>
            <person name="Cantu D."/>
        </authorList>
    </citation>
    <scope>NUCLEOTIDE SEQUENCE [LARGE SCALE GENOMIC DNA]</scope>
    <source>
        <strain evidence="2">UCR-PA7</strain>
    </source>
</reference>
<evidence type="ECO:0000313" key="1">
    <source>
        <dbReference type="EMBL" id="EOO00707.1"/>
    </source>
</evidence>
<dbReference type="HOGENOM" id="CLU_1723600_0_0_1"/>
<dbReference type="Proteomes" id="UP000014074">
    <property type="component" value="Unassembled WGS sequence"/>
</dbReference>
<dbReference type="GeneID" id="19324057"/>
<gene>
    <name evidence="1" type="ORF">UCRPA7_3686</name>
</gene>
<proteinExistence type="predicted"/>
<protein>
    <submittedName>
        <fullName evidence="1">Putative tat pathway signal sequence protein</fullName>
    </submittedName>
</protein>
<dbReference type="OrthoDB" id="5296155at2759"/>
<sequence length="152" mass="16343">MISSSENPFAPEFGNITLTILNRNTYRERFTFNFTMAMPVVALSGTFNDTSTTTCYFNSTVLSATIWTRMRADYPRNISSVAAPVNASSTFDPWPFAVDIAETQPAGADVPDCRDWQGRAVGDVSAGDGGGACSCSYSNYDTLTTNGTASRA</sequence>
<accession>R8BN00</accession>
<dbReference type="EMBL" id="KB933061">
    <property type="protein sequence ID" value="EOO00707.1"/>
    <property type="molecule type" value="Genomic_DNA"/>
</dbReference>
<dbReference type="eggNOG" id="ENOG502SE67">
    <property type="taxonomic scope" value="Eukaryota"/>
</dbReference>
<name>R8BN00_PHAM7</name>
<organism evidence="1 2">
    <name type="scientific">Phaeoacremonium minimum (strain UCR-PA7)</name>
    <name type="common">Esca disease fungus</name>
    <name type="synonym">Togninia minima</name>
    <dbReference type="NCBI Taxonomy" id="1286976"/>
    <lineage>
        <taxon>Eukaryota</taxon>
        <taxon>Fungi</taxon>
        <taxon>Dikarya</taxon>
        <taxon>Ascomycota</taxon>
        <taxon>Pezizomycotina</taxon>
        <taxon>Sordariomycetes</taxon>
        <taxon>Sordariomycetidae</taxon>
        <taxon>Togniniales</taxon>
        <taxon>Togniniaceae</taxon>
        <taxon>Phaeoacremonium</taxon>
    </lineage>
</organism>